<evidence type="ECO:0008006" key="10">
    <source>
        <dbReference type="Google" id="ProtNLM"/>
    </source>
</evidence>
<feature type="domain" description="GHMP kinase N-terminal" evidence="6">
    <location>
        <begin position="80"/>
        <end position="156"/>
    </location>
</feature>
<evidence type="ECO:0000313" key="8">
    <source>
        <dbReference type="EMBL" id="OGZ41756.1"/>
    </source>
</evidence>
<dbReference type="GO" id="GO:0042352">
    <property type="term" value="P:GDP-L-fucose salvage"/>
    <property type="evidence" value="ECO:0007669"/>
    <property type="project" value="TreeGrafter"/>
</dbReference>
<evidence type="ECO:0000259" key="7">
    <source>
        <dbReference type="Pfam" id="PF08544"/>
    </source>
</evidence>
<accession>A0A1G2FUJ4</accession>
<name>A0A1G2FUJ4_9BACT</name>
<evidence type="ECO:0000256" key="2">
    <source>
        <dbReference type="ARBA" id="ARBA00022741"/>
    </source>
</evidence>
<evidence type="ECO:0000313" key="9">
    <source>
        <dbReference type="Proteomes" id="UP000176700"/>
    </source>
</evidence>
<dbReference type="Proteomes" id="UP000176700">
    <property type="component" value="Unassembled WGS sequence"/>
</dbReference>
<reference evidence="8 9" key="1">
    <citation type="journal article" date="2016" name="Nat. Commun.">
        <title>Thousands of microbial genomes shed light on interconnected biogeochemical processes in an aquifer system.</title>
        <authorList>
            <person name="Anantharaman K."/>
            <person name="Brown C.T."/>
            <person name="Hug L.A."/>
            <person name="Sharon I."/>
            <person name="Castelle C.J."/>
            <person name="Probst A.J."/>
            <person name="Thomas B.C."/>
            <person name="Singh A."/>
            <person name="Wilkins M.J."/>
            <person name="Karaoz U."/>
            <person name="Brodie E.L."/>
            <person name="Williams K.H."/>
            <person name="Hubbard S.S."/>
            <person name="Banfield J.F."/>
        </authorList>
    </citation>
    <scope>NUCLEOTIDE SEQUENCE [LARGE SCALE GENOMIC DNA]</scope>
</reference>
<sequence>MILVRSPLRISFVGGGTDLAPFFAQHPGRVVSATINKFVYVVVNSTPLINKITVKYQKTEQVSHPSELEHPSIKAALIDLGLLEQGVEIGSFADLPSKIGLGSSSSFSVALMKGLHAYRGRKLSKKEAAEAACRLEIDLLAEPIGKQDQYAAAFGGFNLFQFNPDRSVDVEPLLLDYKKRSLLEDHLLLFFTGITRSASSVLREQHSNINNHLETYKKMAGAARVFSNCLMEGDMERMAALLREGWLHKKKLASTITNALINEFYESGMASGALAGKILGAGGGGSLLFLAPPHAHENIIDMLETMARKNNLAEWKHIPFKFVQSGTDIIFNRDGNIY</sequence>
<dbReference type="GO" id="GO:0050201">
    <property type="term" value="F:fucokinase activity"/>
    <property type="evidence" value="ECO:0007669"/>
    <property type="project" value="TreeGrafter"/>
</dbReference>
<dbReference type="PANTHER" id="PTHR32463">
    <property type="entry name" value="L-FUCOSE KINASE"/>
    <property type="match status" value="1"/>
</dbReference>
<dbReference type="SUPFAM" id="SSF55060">
    <property type="entry name" value="GHMP Kinase, C-terminal domain"/>
    <property type="match status" value="1"/>
</dbReference>
<gene>
    <name evidence="8" type="ORF">A2W41_01085</name>
</gene>
<evidence type="ECO:0000256" key="3">
    <source>
        <dbReference type="ARBA" id="ARBA00022777"/>
    </source>
</evidence>
<dbReference type="InterPro" id="IPR052203">
    <property type="entry name" value="GHMP_Kinase-Related"/>
</dbReference>
<keyword evidence="2" id="KW-0547">Nucleotide-binding</keyword>
<evidence type="ECO:0000256" key="1">
    <source>
        <dbReference type="ARBA" id="ARBA00022679"/>
    </source>
</evidence>
<comment type="similarity">
    <text evidence="5">Belongs to the GHMP kinase family.</text>
</comment>
<keyword evidence="3" id="KW-0418">Kinase</keyword>
<dbReference type="SUPFAM" id="SSF54211">
    <property type="entry name" value="Ribosomal protein S5 domain 2-like"/>
    <property type="match status" value="1"/>
</dbReference>
<proteinExistence type="inferred from homology"/>
<dbReference type="AlphaFoldDB" id="A0A1G2FUJ4"/>
<dbReference type="InterPro" id="IPR006204">
    <property type="entry name" value="GHMP_kinase_N_dom"/>
</dbReference>
<organism evidence="8 9">
    <name type="scientific">Candidatus Ryanbacteria bacterium RIFCSPHIGHO2_01_45_13</name>
    <dbReference type="NCBI Taxonomy" id="1802112"/>
    <lineage>
        <taxon>Bacteria</taxon>
        <taxon>Candidatus Ryaniibacteriota</taxon>
    </lineage>
</organism>
<comment type="caution">
    <text evidence="8">The sequence shown here is derived from an EMBL/GenBank/DDBJ whole genome shotgun (WGS) entry which is preliminary data.</text>
</comment>
<dbReference type="InterPro" id="IPR020568">
    <property type="entry name" value="Ribosomal_Su5_D2-typ_SF"/>
</dbReference>
<dbReference type="Pfam" id="PF08544">
    <property type="entry name" value="GHMP_kinases_C"/>
    <property type="match status" value="1"/>
</dbReference>
<keyword evidence="1" id="KW-0808">Transferase</keyword>
<protein>
    <recommendedName>
        <fullName evidence="10">GHMP kinase</fullName>
    </recommendedName>
</protein>
<dbReference type="PIRSF" id="PIRSF036406">
    <property type="entry name" value="Hept_kin"/>
    <property type="match status" value="1"/>
</dbReference>
<dbReference type="Gene3D" id="3.30.230.120">
    <property type="match status" value="1"/>
</dbReference>
<dbReference type="InterPro" id="IPR001174">
    <property type="entry name" value="HddA/FKP"/>
</dbReference>
<dbReference type="InterPro" id="IPR036554">
    <property type="entry name" value="GHMP_kinase_C_sf"/>
</dbReference>
<dbReference type="PANTHER" id="PTHR32463:SF0">
    <property type="entry name" value="L-FUCOSE KINASE"/>
    <property type="match status" value="1"/>
</dbReference>
<evidence type="ECO:0000259" key="6">
    <source>
        <dbReference type="Pfam" id="PF00288"/>
    </source>
</evidence>
<evidence type="ECO:0000256" key="5">
    <source>
        <dbReference type="ARBA" id="ARBA00038121"/>
    </source>
</evidence>
<dbReference type="GO" id="GO:0005524">
    <property type="term" value="F:ATP binding"/>
    <property type="evidence" value="ECO:0007669"/>
    <property type="project" value="UniProtKB-KW"/>
</dbReference>
<keyword evidence="4" id="KW-0067">ATP-binding</keyword>
<feature type="domain" description="GHMP kinase C-terminal" evidence="7">
    <location>
        <begin position="230"/>
        <end position="304"/>
    </location>
</feature>
<dbReference type="InterPro" id="IPR014606">
    <property type="entry name" value="Heptose_7-P_kinase"/>
</dbReference>
<dbReference type="Pfam" id="PF00288">
    <property type="entry name" value="GHMP_kinases_N"/>
    <property type="match status" value="1"/>
</dbReference>
<dbReference type="PRINTS" id="PR00960">
    <property type="entry name" value="LMBPPROTEIN"/>
</dbReference>
<evidence type="ECO:0000256" key="4">
    <source>
        <dbReference type="ARBA" id="ARBA00022840"/>
    </source>
</evidence>
<dbReference type="InterPro" id="IPR013750">
    <property type="entry name" value="GHMP_kinase_C_dom"/>
</dbReference>
<dbReference type="EMBL" id="MHNI01000026">
    <property type="protein sequence ID" value="OGZ41756.1"/>
    <property type="molecule type" value="Genomic_DNA"/>
</dbReference>